<organism evidence="1 2">
    <name type="scientific">Candidatus Berkelbacteria bacterium Gr01-1014_85</name>
    <dbReference type="NCBI Taxonomy" id="2017150"/>
    <lineage>
        <taxon>Bacteria</taxon>
        <taxon>Candidatus Berkelbacteria</taxon>
    </lineage>
</organism>
<sequence length="44" mass="4563">MDDMNTNTPHVCAKCETCTDGIGCKATEAVCCQPKADEAAPSAM</sequence>
<name>A0A554J9J8_9BACT</name>
<gene>
    <name evidence="1" type="ORF">CEO22_639</name>
</gene>
<dbReference type="Proteomes" id="UP000316253">
    <property type="component" value="Unassembled WGS sequence"/>
</dbReference>
<accession>A0A554J9J8</accession>
<reference evidence="1 2" key="1">
    <citation type="submission" date="2017-08" db="EMBL/GenBank/DDBJ databases">
        <title>Mechanisms for carbon and nitrogen cycling indicate functional differentiation within the Candidate Phyla Radiation.</title>
        <authorList>
            <person name="Danczak R.E."/>
            <person name="Johnston M.D."/>
            <person name="Kenah C."/>
            <person name="Slattery M."/>
            <person name="Wrighton K.C."/>
            <person name="Wilkins M.J."/>
        </authorList>
    </citation>
    <scope>NUCLEOTIDE SEQUENCE [LARGE SCALE GENOMIC DNA]</scope>
    <source>
        <strain evidence="1">Gr01-1014_85</strain>
    </source>
</reference>
<evidence type="ECO:0000313" key="2">
    <source>
        <dbReference type="Proteomes" id="UP000316253"/>
    </source>
</evidence>
<proteinExistence type="predicted"/>
<comment type="caution">
    <text evidence="1">The sequence shown here is derived from an EMBL/GenBank/DDBJ whole genome shotgun (WGS) entry which is preliminary data.</text>
</comment>
<evidence type="ECO:0000313" key="1">
    <source>
        <dbReference type="EMBL" id="TSC64990.1"/>
    </source>
</evidence>
<dbReference type="AlphaFoldDB" id="A0A554J9J8"/>
<protein>
    <submittedName>
        <fullName evidence="1">Uncharacterized protein</fullName>
    </submittedName>
</protein>
<dbReference type="EMBL" id="VMFD01000072">
    <property type="protein sequence ID" value="TSC64990.1"/>
    <property type="molecule type" value="Genomic_DNA"/>
</dbReference>